<dbReference type="Gene3D" id="3.40.190.10">
    <property type="entry name" value="Periplasmic binding protein-like II"/>
    <property type="match status" value="1"/>
</dbReference>
<accession>A0ABR6X5V1</accession>
<protein>
    <submittedName>
        <fullName evidence="1">Phosphate ABC transporter substrate-binding protein</fullName>
    </submittedName>
</protein>
<comment type="caution">
    <text evidence="1">The sequence shown here is derived from an EMBL/GenBank/DDBJ whole genome shotgun (WGS) entry which is preliminary data.</text>
</comment>
<dbReference type="SUPFAM" id="SSF53850">
    <property type="entry name" value="Periplasmic binding protein-like II"/>
    <property type="match status" value="1"/>
</dbReference>
<sequence>MAPLAMADVVVIINPANAAGIDEEQIAKIFLGQTKTFSNGSEATPIDQKEGAVREEFGNKFLKKNPSQLKAQWARQIFTGGAKPPKELSSDDEILKFVANTPGAIAYIDSSKVNKSVKVVKH</sequence>
<evidence type="ECO:0000313" key="1">
    <source>
        <dbReference type="EMBL" id="MBC3808324.1"/>
    </source>
</evidence>
<evidence type="ECO:0000313" key="2">
    <source>
        <dbReference type="Proteomes" id="UP000648257"/>
    </source>
</evidence>
<dbReference type="EMBL" id="JACOFW010000015">
    <property type="protein sequence ID" value="MBC3808324.1"/>
    <property type="molecule type" value="Genomic_DNA"/>
</dbReference>
<reference evidence="1 2" key="1">
    <citation type="submission" date="2020-08" db="EMBL/GenBank/DDBJ databases">
        <title>Novel species isolated from subtropical streams in China.</title>
        <authorList>
            <person name="Lu H."/>
        </authorList>
    </citation>
    <scope>NUCLEOTIDE SEQUENCE [LARGE SCALE GENOMIC DNA]</scope>
    <source>
        <strain evidence="1 2">KACC 16656</strain>
    </source>
</reference>
<keyword evidence="2" id="KW-1185">Reference proteome</keyword>
<organism evidence="1 2">
    <name type="scientific">Undibacterium seohonense</name>
    <dbReference type="NCBI Taxonomy" id="1344950"/>
    <lineage>
        <taxon>Bacteria</taxon>
        <taxon>Pseudomonadati</taxon>
        <taxon>Pseudomonadota</taxon>
        <taxon>Betaproteobacteria</taxon>
        <taxon>Burkholderiales</taxon>
        <taxon>Oxalobacteraceae</taxon>
        <taxon>Undibacterium</taxon>
    </lineage>
</organism>
<proteinExistence type="predicted"/>
<gene>
    <name evidence="1" type="ORF">H8K52_13300</name>
</gene>
<dbReference type="Proteomes" id="UP000648257">
    <property type="component" value="Unassembled WGS sequence"/>
</dbReference>
<name>A0ABR6X5V1_9BURK</name>